<protein>
    <submittedName>
        <fullName evidence="2">YsnF/AvaK domain-containing protein</fullName>
    </submittedName>
</protein>
<evidence type="ECO:0000259" key="1">
    <source>
        <dbReference type="Pfam" id="PF09557"/>
    </source>
</evidence>
<dbReference type="PANTHER" id="PTHR38463">
    <property type="entry name" value="STRESS RESPONSE PROTEIN YSNF"/>
    <property type="match status" value="1"/>
</dbReference>
<organism evidence="2 3">
    <name type="scientific">Azospirillum himalayense</name>
    <dbReference type="NCBI Taxonomy" id="654847"/>
    <lineage>
        <taxon>Bacteria</taxon>
        <taxon>Pseudomonadati</taxon>
        <taxon>Pseudomonadota</taxon>
        <taxon>Alphaproteobacteria</taxon>
        <taxon>Rhodospirillales</taxon>
        <taxon>Azospirillaceae</taxon>
        <taxon>Azospirillum</taxon>
    </lineage>
</organism>
<dbReference type="InterPro" id="IPR019060">
    <property type="entry name" value="DUF2382"/>
</dbReference>
<comment type="caution">
    <text evidence="2">The sequence shown here is derived from an EMBL/GenBank/DDBJ whole genome shotgun (WGS) entry which is preliminary data.</text>
</comment>
<accession>A0ABW0G5U0</accession>
<dbReference type="EMBL" id="JBHSLC010000015">
    <property type="protein sequence ID" value="MFC5355543.1"/>
    <property type="molecule type" value="Genomic_DNA"/>
</dbReference>
<keyword evidence="3" id="KW-1185">Reference proteome</keyword>
<proteinExistence type="predicted"/>
<dbReference type="Proteomes" id="UP001596166">
    <property type="component" value="Unassembled WGS sequence"/>
</dbReference>
<dbReference type="InterPro" id="IPR052967">
    <property type="entry name" value="Stress_Response_Assoc"/>
</dbReference>
<feature type="domain" description="DUF2382" evidence="1">
    <location>
        <begin position="154"/>
        <end position="263"/>
    </location>
</feature>
<dbReference type="PANTHER" id="PTHR38463:SF1">
    <property type="entry name" value="STRESS RESPONSE PROTEIN YSNF"/>
    <property type="match status" value="1"/>
</dbReference>
<name>A0ABW0G5U0_9PROT</name>
<gene>
    <name evidence="2" type="ORF">ACFPMG_11040</name>
</gene>
<reference evidence="3" key="1">
    <citation type="journal article" date="2019" name="Int. J. Syst. Evol. Microbiol.">
        <title>The Global Catalogue of Microorganisms (GCM) 10K type strain sequencing project: providing services to taxonomists for standard genome sequencing and annotation.</title>
        <authorList>
            <consortium name="The Broad Institute Genomics Platform"/>
            <consortium name="The Broad Institute Genome Sequencing Center for Infectious Disease"/>
            <person name="Wu L."/>
            <person name="Ma J."/>
        </authorList>
    </citation>
    <scope>NUCLEOTIDE SEQUENCE [LARGE SCALE GENOMIC DNA]</scope>
    <source>
        <strain evidence="3">CCUG 58760</strain>
    </source>
</reference>
<evidence type="ECO:0000313" key="3">
    <source>
        <dbReference type="Proteomes" id="UP001596166"/>
    </source>
</evidence>
<dbReference type="Pfam" id="PF09557">
    <property type="entry name" value="DUF2382"/>
    <property type="match status" value="1"/>
</dbReference>
<sequence length="275" mass="29119">MTDETIVAIFDTDTQADAAVRDLKAANVPADAISRHARNAPGTGTAAPAQETGFWASLFGGDPDHDAAVYDRSVESGSTVVAVRAPGQHTAMVTEILEMHRPVDIDERASGYGLSGTTTSTTTTPVTATPVTATREGAAGMAAANQGGNGGGSIQLSEEQLHVGKRAVNRGTTRVRRFVVETPVEEQVSLRDETVTVERRAATGDHLVTDADFTEKTVEMTEVDEEAVVGKSARVTEEVVLRKDATERVEAVRDTVRREDAEIEKIPAAPPVAKT</sequence>
<evidence type="ECO:0000313" key="2">
    <source>
        <dbReference type="EMBL" id="MFC5355543.1"/>
    </source>
</evidence>
<dbReference type="RefSeq" id="WP_376995175.1">
    <property type="nucleotide sequence ID" value="NZ_JBHSLC010000015.1"/>
</dbReference>